<sequence>MERLTTRDANCADPKVLYGVWVKNHDYISAANRLADYEDTERTPEEIDMDHEAAEQLRHLCRDCDLDRLEKLAEADKDGRLVVLPCKVGDTLWVTGRDNVPREMELEAPDIRAVCTDEDNLCMSTCNRKPDGFCAYRLRNDGADIGKTVFLTREEAEKALGAMKDD</sequence>
<accession>A0A8S5U6C9</accession>
<organism evidence="1">
    <name type="scientific">Myoviridae sp. ctBCv9</name>
    <dbReference type="NCBI Taxonomy" id="2825045"/>
    <lineage>
        <taxon>Viruses</taxon>
        <taxon>Duplodnaviria</taxon>
        <taxon>Heunggongvirae</taxon>
        <taxon>Uroviricota</taxon>
        <taxon>Caudoviricetes</taxon>
    </lineage>
</organism>
<name>A0A8S5U6C9_9CAUD</name>
<dbReference type="EMBL" id="BK016019">
    <property type="protein sequence ID" value="DAF90019.1"/>
    <property type="molecule type" value="Genomic_DNA"/>
</dbReference>
<proteinExistence type="predicted"/>
<reference evidence="1" key="1">
    <citation type="journal article" date="2021" name="Proc. Natl. Acad. Sci. U.S.A.">
        <title>A Catalog of Tens of Thousands of Viruses from Human Metagenomes Reveals Hidden Associations with Chronic Diseases.</title>
        <authorList>
            <person name="Tisza M.J."/>
            <person name="Buck C.B."/>
        </authorList>
    </citation>
    <scope>NUCLEOTIDE SEQUENCE</scope>
    <source>
        <strain evidence="1">CtBCv9</strain>
    </source>
</reference>
<protein>
    <submittedName>
        <fullName evidence="1">Uncharacterized protein</fullName>
    </submittedName>
</protein>
<evidence type="ECO:0000313" key="1">
    <source>
        <dbReference type="EMBL" id="DAF90019.1"/>
    </source>
</evidence>